<keyword evidence="5" id="KW-0808">Transferase</keyword>
<dbReference type="SUPFAM" id="SSF53448">
    <property type="entry name" value="Nucleotide-diphospho-sugar transferases"/>
    <property type="match status" value="1"/>
</dbReference>
<evidence type="ECO:0000256" key="9">
    <source>
        <dbReference type="ARBA" id="ARBA00048689"/>
    </source>
</evidence>
<dbReference type="RefSeq" id="WP_344327194.1">
    <property type="nucleotide sequence ID" value="NZ_BAAAPY010000005.1"/>
</dbReference>
<keyword evidence="6" id="KW-0460">Magnesium</keyword>
<dbReference type="EC" id="2.4.1.266" evidence="7"/>
<dbReference type="Proteomes" id="UP001501480">
    <property type="component" value="Unassembled WGS sequence"/>
</dbReference>
<keyword evidence="4" id="KW-0328">Glycosyltransferase</keyword>
<dbReference type="Pfam" id="PF00535">
    <property type="entry name" value="Glycos_transf_2"/>
    <property type="match status" value="1"/>
</dbReference>
<evidence type="ECO:0000256" key="6">
    <source>
        <dbReference type="ARBA" id="ARBA00022842"/>
    </source>
</evidence>
<accession>A0ABN2W0E3</accession>
<comment type="similarity">
    <text evidence="3">Belongs to the glycosyltransferase 2 family.</text>
</comment>
<dbReference type="InterPro" id="IPR001173">
    <property type="entry name" value="Glyco_trans_2-like"/>
</dbReference>
<evidence type="ECO:0000256" key="4">
    <source>
        <dbReference type="ARBA" id="ARBA00022676"/>
    </source>
</evidence>
<organism evidence="12 13">
    <name type="scientific">Aeromicrobium halocynthiae</name>
    <dbReference type="NCBI Taxonomy" id="560557"/>
    <lineage>
        <taxon>Bacteria</taxon>
        <taxon>Bacillati</taxon>
        <taxon>Actinomycetota</taxon>
        <taxon>Actinomycetes</taxon>
        <taxon>Propionibacteriales</taxon>
        <taxon>Nocardioidaceae</taxon>
        <taxon>Aeromicrobium</taxon>
    </lineage>
</organism>
<comment type="catalytic activity">
    <reaction evidence="9">
        <text>(2R)-3-phosphoglycerate + UDP-alpha-D-glucose = (2R)-2-O-(alpha-D-glucopyranosyl)-3-phospho-glycerate + UDP + H(+)</text>
        <dbReference type="Rhea" id="RHEA:31319"/>
        <dbReference type="ChEBI" id="CHEBI:15378"/>
        <dbReference type="ChEBI" id="CHEBI:58223"/>
        <dbReference type="ChEBI" id="CHEBI:58272"/>
        <dbReference type="ChEBI" id="CHEBI:58885"/>
        <dbReference type="ChEBI" id="CHEBI:62600"/>
        <dbReference type="EC" id="2.4.1.266"/>
    </reaction>
    <physiologicalReaction direction="left-to-right" evidence="9">
        <dbReference type="Rhea" id="RHEA:31320"/>
    </physiologicalReaction>
</comment>
<comment type="caution">
    <text evidence="12">The sequence shown here is derived from an EMBL/GenBank/DDBJ whole genome shotgun (WGS) entry which is preliminary data.</text>
</comment>
<sequence length="318" mass="33823">MPETDVDQQVRDWFAGSTHHGPPAGTDELVGLKRGRRVSVVLPARDEAATVGDIVAALRTELGTAGLVDEILVVDSHSRDDTVEVARAAGAVVVPARDCTAGLDDGKGGALRTGVAAMAGDVGVFLDADVREFGTDFVRGLLSPLLRDDRLRLVKAFYDRPWNLPGDVPSGSSGGGRVTELVARPLIARRAPELAGFVQPLSGECAFVRTVLADLPFTSGYGVDIALLWQVVREHGLDAVAQADLGRRLHRHQDLDALSRMALQVEAAFEIVGADVPAVRTQRMAVRRGDDGRVALEPETVLTRRLPAPGCDLAPSRA</sequence>
<evidence type="ECO:0000256" key="1">
    <source>
        <dbReference type="ARBA" id="ARBA00001936"/>
    </source>
</evidence>
<evidence type="ECO:0000256" key="10">
    <source>
        <dbReference type="ARBA" id="ARBA00048997"/>
    </source>
</evidence>
<feature type="domain" description="Glycosyltransferase 2-like" evidence="11">
    <location>
        <begin position="39"/>
        <end position="147"/>
    </location>
</feature>
<comment type="catalytic activity">
    <reaction evidence="10">
        <text>an NDP-alpha-D-glucose + (2R)-3-phosphoglycerate = (2R)-2-O-(alpha-D-glucopyranosyl)-3-phospho-glycerate + a ribonucleoside 5'-diphosphate + H(+)</text>
        <dbReference type="Rhea" id="RHEA:47244"/>
        <dbReference type="ChEBI" id="CHEBI:15378"/>
        <dbReference type="ChEBI" id="CHEBI:57930"/>
        <dbReference type="ChEBI" id="CHEBI:58272"/>
        <dbReference type="ChEBI" id="CHEBI:62600"/>
        <dbReference type="ChEBI" id="CHEBI:76533"/>
        <dbReference type="EC" id="2.4.1.266"/>
    </reaction>
    <physiologicalReaction direction="left-to-right" evidence="10">
        <dbReference type="Rhea" id="RHEA:47245"/>
    </physiologicalReaction>
</comment>
<comment type="cofactor">
    <cofactor evidence="2">
        <name>Mg(2+)</name>
        <dbReference type="ChEBI" id="CHEBI:18420"/>
    </cofactor>
</comment>
<keyword evidence="13" id="KW-1185">Reference proteome</keyword>
<dbReference type="PANTHER" id="PTHR48090:SF10">
    <property type="entry name" value="GLUCOSYL-3-PHOSPHOGLYCERATE SYNTHASE"/>
    <property type="match status" value="1"/>
</dbReference>
<dbReference type="InterPro" id="IPR050256">
    <property type="entry name" value="Glycosyltransferase_2"/>
</dbReference>
<protein>
    <recommendedName>
        <fullName evidence="8">Glucosyl-3-phosphoglycerate synthase</fullName>
        <ecNumber evidence="7">2.4.1.266</ecNumber>
    </recommendedName>
</protein>
<proteinExistence type="inferred from homology"/>
<evidence type="ECO:0000256" key="3">
    <source>
        <dbReference type="ARBA" id="ARBA00006739"/>
    </source>
</evidence>
<evidence type="ECO:0000259" key="11">
    <source>
        <dbReference type="Pfam" id="PF00535"/>
    </source>
</evidence>
<evidence type="ECO:0000256" key="8">
    <source>
        <dbReference type="ARBA" id="ARBA00040894"/>
    </source>
</evidence>
<evidence type="ECO:0000313" key="12">
    <source>
        <dbReference type="EMBL" id="GAA2078589.1"/>
    </source>
</evidence>
<gene>
    <name evidence="12" type="ORF">GCM10009821_18080</name>
</gene>
<comment type="cofactor">
    <cofactor evidence="1">
        <name>Mn(2+)</name>
        <dbReference type="ChEBI" id="CHEBI:29035"/>
    </cofactor>
</comment>
<evidence type="ECO:0000313" key="13">
    <source>
        <dbReference type="Proteomes" id="UP001501480"/>
    </source>
</evidence>
<evidence type="ECO:0000256" key="2">
    <source>
        <dbReference type="ARBA" id="ARBA00001946"/>
    </source>
</evidence>
<dbReference type="NCBIfam" id="NF010496">
    <property type="entry name" value="PRK13915.1"/>
    <property type="match status" value="1"/>
</dbReference>
<reference evidence="12 13" key="1">
    <citation type="journal article" date="2019" name="Int. J. Syst. Evol. Microbiol.">
        <title>The Global Catalogue of Microorganisms (GCM) 10K type strain sequencing project: providing services to taxonomists for standard genome sequencing and annotation.</title>
        <authorList>
            <consortium name="The Broad Institute Genomics Platform"/>
            <consortium name="The Broad Institute Genome Sequencing Center for Infectious Disease"/>
            <person name="Wu L."/>
            <person name="Ma J."/>
        </authorList>
    </citation>
    <scope>NUCLEOTIDE SEQUENCE [LARGE SCALE GENOMIC DNA]</scope>
    <source>
        <strain evidence="12 13">JCM 15749</strain>
    </source>
</reference>
<dbReference type="Gene3D" id="3.90.550.10">
    <property type="entry name" value="Spore Coat Polysaccharide Biosynthesis Protein SpsA, Chain A"/>
    <property type="match status" value="1"/>
</dbReference>
<dbReference type="EMBL" id="BAAAPY010000005">
    <property type="protein sequence ID" value="GAA2078589.1"/>
    <property type="molecule type" value="Genomic_DNA"/>
</dbReference>
<evidence type="ECO:0000256" key="7">
    <source>
        <dbReference type="ARBA" id="ARBA00039022"/>
    </source>
</evidence>
<dbReference type="PANTHER" id="PTHR48090">
    <property type="entry name" value="UNDECAPRENYL-PHOSPHATE 4-DEOXY-4-FORMAMIDO-L-ARABINOSE TRANSFERASE-RELATED"/>
    <property type="match status" value="1"/>
</dbReference>
<name>A0ABN2W0E3_9ACTN</name>
<dbReference type="InterPro" id="IPR029044">
    <property type="entry name" value="Nucleotide-diphossugar_trans"/>
</dbReference>
<evidence type="ECO:0000256" key="5">
    <source>
        <dbReference type="ARBA" id="ARBA00022679"/>
    </source>
</evidence>